<keyword evidence="6 8" id="KW-1133">Transmembrane helix</keyword>
<dbReference type="EMBL" id="MTJN01000002">
    <property type="protein sequence ID" value="OOV08970.1"/>
    <property type="molecule type" value="Genomic_DNA"/>
</dbReference>
<evidence type="ECO:0000256" key="3">
    <source>
        <dbReference type="ARBA" id="ARBA00022475"/>
    </source>
</evidence>
<dbReference type="GO" id="GO:0055085">
    <property type="term" value="P:transmembrane transport"/>
    <property type="evidence" value="ECO:0007669"/>
    <property type="project" value="InterPro"/>
</dbReference>
<dbReference type="PANTHER" id="PTHR43357:SF3">
    <property type="entry name" value="FE(3+)-TRANSPORT SYSTEM PERMEASE PROTEIN FBPB 2"/>
    <property type="match status" value="1"/>
</dbReference>
<feature type="transmembrane region" description="Helical" evidence="8">
    <location>
        <begin position="67"/>
        <end position="89"/>
    </location>
</feature>
<name>A0A1T1AXY7_RHOFE</name>
<dbReference type="STRING" id="28066.RF819_07670"/>
<comment type="similarity">
    <text evidence="8">Belongs to the binding-protein-dependent transport system permease family.</text>
</comment>
<feature type="transmembrane region" description="Helical" evidence="8">
    <location>
        <begin position="193"/>
        <end position="223"/>
    </location>
</feature>
<feature type="transmembrane region" description="Helical" evidence="8">
    <location>
        <begin position="12"/>
        <end position="34"/>
    </location>
</feature>
<comment type="caution">
    <text evidence="10">The sequence shown here is derived from an EMBL/GenBank/DDBJ whole genome shotgun (WGS) entry which is preliminary data.</text>
</comment>
<dbReference type="GO" id="GO:0005886">
    <property type="term" value="C:plasma membrane"/>
    <property type="evidence" value="ECO:0007669"/>
    <property type="project" value="UniProtKB-SubCell"/>
</dbReference>
<dbReference type="RefSeq" id="WP_143541628.1">
    <property type="nucleotide sequence ID" value="NZ_MTJN01000002.1"/>
</dbReference>
<feature type="transmembrane region" description="Helical" evidence="8">
    <location>
        <begin position="427"/>
        <end position="449"/>
    </location>
</feature>
<evidence type="ECO:0000256" key="1">
    <source>
        <dbReference type="ARBA" id="ARBA00004429"/>
    </source>
</evidence>
<evidence type="ECO:0000256" key="2">
    <source>
        <dbReference type="ARBA" id="ARBA00022448"/>
    </source>
</evidence>
<feature type="transmembrane region" description="Helical" evidence="8">
    <location>
        <begin position="354"/>
        <end position="376"/>
    </location>
</feature>
<keyword evidence="5 8" id="KW-0812">Transmembrane</keyword>
<dbReference type="InterPro" id="IPR035906">
    <property type="entry name" value="MetI-like_sf"/>
</dbReference>
<feature type="transmembrane region" description="Helical" evidence="8">
    <location>
        <begin position="477"/>
        <end position="498"/>
    </location>
</feature>
<dbReference type="AlphaFoldDB" id="A0A1T1AXY7"/>
<dbReference type="PANTHER" id="PTHR43357">
    <property type="entry name" value="INNER MEMBRANE ABC TRANSPORTER PERMEASE PROTEIN YDCV"/>
    <property type="match status" value="1"/>
</dbReference>
<evidence type="ECO:0000256" key="7">
    <source>
        <dbReference type="ARBA" id="ARBA00023136"/>
    </source>
</evidence>
<dbReference type="Gene3D" id="1.10.3720.10">
    <property type="entry name" value="MetI-like"/>
    <property type="match status" value="2"/>
</dbReference>
<dbReference type="Pfam" id="PF00528">
    <property type="entry name" value="BPD_transp_1"/>
    <property type="match status" value="2"/>
</dbReference>
<keyword evidence="3" id="KW-1003">Cell membrane</keyword>
<keyword evidence="7 8" id="KW-0472">Membrane</keyword>
<keyword evidence="4" id="KW-0997">Cell inner membrane</keyword>
<feature type="transmembrane region" description="Helical" evidence="8">
    <location>
        <begin position="303"/>
        <end position="334"/>
    </location>
</feature>
<gene>
    <name evidence="10" type="ORF">RF819_07670</name>
</gene>
<proteinExistence type="inferred from homology"/>
<dbReference type="SUPFAM" id="SSF161098">
    <property type="entry name" value="MetI-like"/>
    <property type="match status" value="2"/>
</dbReference>
<dbReference type="Proteomes" id="UP000190750">
    <property type="component" value="Unassembled WGS sequence"/>
</dbReference>
<dbReference type="OrthoDB" id="9807047at2"/>
<evidence type="ECO:0000256" key="4">
    <source>
        <dbReference type="ARBA" id="ARBA00022519"/>
    </source>
</evidence>
<reference evidence="10 11" key="1">
    <citation type="submission" date="2017-01" db="EMBL/GenBank/DDBJ databases">
        <title>Genome sequencing of Rhodoferax fermentans JCM 7819.</title>
        <authorList>
            <person name="Kim Y.J."/>
            <person name="Farh M.E.-A."/>
            <person name="Yang D.-C."/>
        </authorList>
    </citation>
    <scope>NUCLEOTIDE SEQUENCE [LARGE SCALE GENOMIC DNA]</scope>
    <source>
        <strain evidence="10 11">JCM 7819</strain>
    </source>
</reference>
<protein>
    <recommendedName>
        <fullName evidence="9">ABC transmembrane type-1 domain-containing protein</fullName>
    </recommendedName>
</protein>
<sequence>MSGSRAPAQERWLLWLALAFLAVFSLLPAAYLALQMGLALLGPTRQAVLATLMSPDAWRASQHTLEVGLGGATLALIYGLVFALFVSLTPARPRQWLVFAFVVQALLPPQVVALAWTQLWLPLKNTLIAQGWDSWQAISNPLQSREGIILLLGIHYAPLVFLTVRAGLLNLSPEVIEAARVCGASPRSILRRVILPLVLPALVAGGALAFVSCIGNFGIPAFLGIPGDYLVLPTLIYRELSGFGPAAIPSALVLSALVAVLAALGMGVQRVFLRCGSSEVIATRLKVPPFHLGRWQTPVAMGLTLWVSLLLLAPLLALLAKSVSPGLGIALTWANLSLEHYSYVLLHNDATLRAFVNSVSLSVGSALVLAVVSLFLAYQMAYRRNVLLRRLMPWIEVPYVIPGVVLAIAMILLYLKPLPLLGWSFYNTLWIIFFAYLARFLTIQLRPVLSGFMQMPREMLEAAEVFGGSFVSRMWHIVVPLILPSVTAGALLVMLLSLNELTVSALLWATGTETLGVLVFGLEQGGESAAASAVGILSIVITLLCMLLASRLGRRLPEGVLPWRA</sequence>
<evidence type="ECO:0000313" key="11">
    <source>
        <dbReference type="Proteomes" id="UP000190750"/>
    </source>
</evidence>
<dbReference type="InterPro" id="IPR000515">
    <property type="entry name" value="MetI-like"/>
</dbReference>
<feature type="transmembrane region" description="Helical" evidence="8">
    <location>
        <begin position="243"/>
        <end position="264"/>
    </location>
</feature>
<keyword evidence="11" id="KW-1185">Reference proteome</keyword>
<feature type="transmembrane region" description="Helical" evidence="8">
    <location>
        <begin position="96"/>
        <end position="116"/>
    </location>
</feature>
<feature type="domain" description="ABC transmembrane type-1" evidence="9">
    <location>
        <begin position="61"/>
        <end position="265"/>
    </location>
</feature>
<evidence type="ECO:0000256" key="5">
    <source>
        <dbReference type="ARBA" id="ARBA00022692"/>
    </source>
</evidence>
<keyword evidence="2 8" id="KW-0813">Transport</keyword>
<dbReference type="CDD" id="cd06261">
    <property type="entry name" value="TM_PBP2"/>
    <property type="match status" value="2"/>
</dbReference>
<feature type="transmembrane region" description="Helical" evidence="8">
    <location>
        <begin position="529"/>
        <end position="549"/>
    </location>
</feature>
<feature type="domain" description="ABC transmembrane type-1" evidence="9">
    <location>
        <begin position="355"/>
        <end position="549"/>
    </location>
</feature>
<accession>A0A1T1AXY7</accession>
<evidence type="ECO:0000259" key="9">
    <source>
        <dbReference type="PROSITE" id="PS50928"/>
    </source>
</evidence>
<evidence type="ECO:0000313" key="10">
    <source>
        <dbReference type="EMBL" id="OOV08970.1"/>
    </source>
</evidence>
<dbReference type="PROSITE" id="PS50928">
    <property type="entry name" value="ABC_TM1"/>
    <property type="match status" value="2"/>
</dbReference>
<evidence type="ECO:0000256" key="6">
    <source>
        <dbReference type="ARBA" id="ARBA00022989"/>
    </source>
</evidence>
<feature type="transmembrane region" description="Helical" evidence="8">
    <location>
        <begin position="148"/>
        <end position="172"/>
    </location>
</feature>
<evidence type="ECO:0000256" key="8">
    <source>
        <dbReference type="RuleBase" id="RU363032"/>
    </source>
</evidence>
<organism evidence="10 11">
    <name type="scientific">Rhodoferax fermentans</name>
    <dbReference type="NCBI Taxonomy" id="28066"/>
    <lineage>
        <taxon>Bacteria</taxon>
        <taxon>Pseudomonadati</taxon>
        <taxon>Pseudomonadota</taxon>
        <taxon>Betaproteobacteria</taxon>
        <taxon>Burkholderiales</taxon>
        <taxon>Comamonadaceae</taxon>
        <taxon>Rhodoferax</taxon>
    </lineage>
</organism>
<feature type="transmembrane region" description="Helical" evidence="8">
    <location>
        <begin position="397"/>
        <end position="415"/>
    </location>
</feature>
<comment type="subcellular location">
    <subcellularLocation>
        <location evidence="1">Cell inner membrane</location>
        <topology evidence="1">Multi-pass membrane protein</topology>
    </subcellularLocation>
    <subcellularLocation>
        <location evidence="8">Cell membrane</location>
        <topology evidence="8">Multi-pass membrane protein</topology>
    </subcellularLocation>
</comment>